<organism evidence="6 7">
    <name type="scientific">Cryptosporidium parvum</name>
    <dbReference type="NCBI Taxonomy" id="5807"/>
    <lineage>
        <taxon>Eukaryota</taxon>
        <taxon>Sar</taxon>
        <taxon>Alveolata</taxon>
        <taxon>Apicomplexa</taxon>
        <taxon>Conoidasida</taxon>
        <taxon>Coccidia</taxon>
        <taxon>Eucoccidiorida</taxon>
        <taxon>Eimeriorina</taxon>
        <taxon>Cryptosporidiidae</taxon>
        <taxon>Cryptosporidium</taxon>
    </lineage>
</organism>
<feature type="domain" description="Cullin family profile" evidence="5">
    <location>
        <begin position="1198"/>
        <end position="1378"/>
    </location>
</feature>
<evidence type="ECO:0000256" key="4">
    <source>
        <dbReference type="SAM" id="MobiDB-lite"/>
    </source>
</evidence>
<dbReference type="Pfam" id="PF26557">
    <property type="entry name" value="Cullin_AB"/>
    <property type="match status" value="1"/>
</dbReference>
<evidence type="ECO:0000256" key="3">
    <source>
        <dbReference type="RuleBase" id="RU003829"/>
    </source>
</evidence>
<dbReference type="Pfam" id="PF00888">
    <property type="entry name" value="Cullin"/>
    <property type="match status" value="1"/>
</dbReference>
<dbReference type="SUPFAM" id="SSF74788">
    <property type="entry name" value="Cullin repeat-like"/>
    <property type="match status" value="1"/>
</dbReference>
<proteinExistence type="inferred from homology"/>
<sequence length="1830" mass="211591">MSKSKYEEEWEEKFAKNIEGSKISRDISDILYDIEKSCLKPLIYFLKSIPSGFAPLPLPSLEAILEHSENEYVSSSFGVERSIESEIRNLGTNFWFDMVMSNGSGPFNSKQINSPNVFNHCLVNKLKRVSRNDDSKVNDEEKEHGCENSTSNNHNDDDINHGSNQVNQEDENSQYKSKNFQIVISLQQMLHIYRIGGINNENVWTALFGAQIMDHQSNKVVIKYIMPSFLSNQILMDAYTNIIQISEPQNNSMQIYMYCRNILKHFCTDIITPRILIHANIFLLWNSTLKDFFNNKTYDKFLSDIFNTTSDNSPKDSNNSSNNHRSSSDSVFSLYSGLLGGTLPSLLLLKVIEEEFAKFSVLTHFLIRIFGYLDRNSCHVFSNSPDLNITALLYFYKCVFFPLSSSFTAALLNIITVERDFFVQACLRSLFSPKMSDKNVFDCIKRIEDSEKEIIEMDEVDDVEEIILGSFRGCERGTSLIKCKKETHFSIDMDNIYSNLTVDKFPGESYNRVLFNVINNIILIMSNNSSNKIFLKRTNTSGIYDDYLVSRFGNTSSSSSSSSSSNSSCFLDNKLKMTRVPNFKIEKRVTGLNRTSITIDPYRDLEENLLGLNKSCKISGLFWFPQEEIDQTVYKNTVEEPFLRGTLYYYYNRLDGLFGFLDLKQSCMLVNSILLNEEKRVVKIFPKRSHAGFFKLLESVLFYFLSRKLLESYKQSVCGIIFLNKKEMNGNDVELLDRNDKNLKFCSLFKGSIRSYINNDNYCALRSIYLLFLKDTLRSNSHNILNKILLKSETCSRHKKLEFPIGNLQIDISKLSSSIGTSTNNQNGSNNKSISTGSSRQSCFVYLAYVIYESIIEDVWKVMKIENDDLLKSEKNNSIRMSDRFLSIQIILSMLKRYRRFVKISFENDKVLKKIIHRAFYDGLILHLQNSISPNNYNLVLFMLSAWIASFIDNRIIQIHSIFSLFNDGKLINCINSSNCGGFSIGIQGKPQLQKKSTLRVFSKFVFDWFNKFLVIRYLNYQELNEIEEIISNGILIIEKIIESKDFSKICNILINNIINSVSLIKLLPNFEVIISLYKDRLCKRLLNINMLGANPNLTNAREIACMGLQVCLEHFVLLCLEESRGVDGDFNYLGGEAGINDLLSAIENDRSCWMETFPGNLSVEGYESEKANKSYLNDDRIVGDSMNVSLNSLRSLLEDFLRSMFSRRKINHEFQVFLTSSFNWRKMNNYVLTPVVMSRSSFDDEISQKTNSEEFLYGYCNNNKNYKDVNIPEKIKKEISRFESEYKKEFPHRKINWLWENGFVVLEAKGFKAKVLINKKEVIGELVNFTVISSLSVSIILLRMGEFKEGQEITLGDLVDYTCLPMIEVARVLLSLSLSSQKLVKIFDQNNDHSKVEIQITKEKIIHWNSWLNKDTIFVLSDVIIQNCEDFTIFNQKIQLCPKLLSKELFLQRGPCHDYYIKSIHFKELFQDTEFIHNHEFFQIPNVNNCFRKIYQVQYPWNANFILDNNKYEDYFNYMSNIIGSDDLFLSIIHYENTNNHDDKSDIISNCQDFNEHCDSFGNYQFKTSSFIYRDNFGILFNESHKLENYNQSMVLKNYKDSLENQNCNTFTSVIIDNENSLKSLLNQVDLSTIMKTGTSFCSHNQLKTNNHNFDSKHESDGNPNKKRCISNNFDYCSHSTCNDIKPKISSNGSNFSVSSSSSSSLIYMDHSINGQLLNGYFSGMIDIVCKIESIIIRILKKSKQKNYNEILDFLQKSWNHSLEHFPPISSIDLALIKLIKRDFIKFICKHTDQQCNCNEINQNILSYNEVNSDHPKIFLQNSVFEYVN</sequence>
<comment type="similarity">
    <text evidence="1 2 3">Belongs to the cullin family.</text>
</comment>
<feature type="compositionally biased region" description="Basic and acidic residues" evidence="4">
    <location>
        <begin position="132"/>
        <end position="146"/>
    </location>
</feature>
<dbReference type="EMBL" id="CP044418">
    <property type="protein sequence ID" value="QOY41741.1"/>
    <property type="molecule type" value="Genomic_DNA"/>
</dbReference>
<feature type="region of interest" description="Disordered" evidence="4">
    <location>
        <begin position="132"/>
        <end position="174"/>
    </location>
</feature>
<evidence type="ECO:0000256" key="2">
    <source>
        <dbReference type="PROSITE-ProRule" id="PRU00330"/>
    </source>
</evidence>
<evidence type="ECO:0000256" key="1">
    <source>
        <dbReference type="ARBA" id="ARBA00006019"/>
    </source>
</evidence>
<dbReference type="GO" id="GO:0006511">
    <property type="term" value="P:ubiquitin-dependent protein catabolic process"/>
    <property type="evidence" value="ECO:0007669"/>
    <property type="project" value="InterPro"/>
</dbReference>
<name>A0A7S7RGC7_CRYPV</name>
<protein>
    <recommendedName>
        <fullName evidence="5">Cullin family profile domain-containing protein</fullName>
    </recommendedName>
</protein>
<dbReference type="InterPro" id="IPR016158">
    <property type="entry name" value="Cullin_homology"/>
</dbReference>
<dbReference type="InterPro" id="IPR001373">
    <property type="entry name" value="Cullin_N"/>
</dbReference>
<dbReference type="PROSITE" id="PS50069">
    <property type="entry name" value="CULLIN_2"/>
    <property type="match status" value="1"/>
</dbReference>
<dbReference type="InterPro" id="IPR059120">
    <property type="entry name" value="Cullin-like_AB"/>
</dbReference>
<dbReference type="Proteomes" id="UP000593906">
    <property type="component" value="Chromosome 5"/>
</dbReference>
<dbReference type="InterPro" id="IPR016159">
    <property type="entry name" value="Cullin_repeat-like_dom_sf"/>
</dbReference>
<dbReference type="SUPFAM" id="SSF75632">
    <property type="entry name" value="Cullin homology domain"/>
    <property type="match status" value="1"/>
</dbReference>
<evidence type="ECO:0000259" key="5">
    <source>
        <dbReference type="PROSITE" id="PS50069"/>
    </source>
</evidence>
<dbReference type="InterPro" id="IPR036317">
    <property type="entry name" value="Cullin_homology_sf"/>
</dbReference>
<accession>A0A7S7RGC7</accession>
<reference evidence="6 7" key="1">
    <citation type="submission" date="2019-09" db="EMBL/GenBank/DDBJ databases">
        <title>Consistent, comparative and evidence-based genome assembly and annotation for Cryptosporidium parvum, C. hominis and C. tyzzeri.</title>
        <authorList>
            <person name="Baptista R.P."/>
            <person name="Li Y."/>
            <person name="Sateriale A."/>
            <person name="Ansell B."/>
            <person name="Jex A."/>
            <person name="Sanders M."/>
            <person name="Brooks K."/>
            <person name="Tracey A."/>
            <person name="Berriman M."/>
            <person name="Striepen B."/>
            <person name="Cotton J.A."/>
            <person name="Kissinger J.C."/>
        </authorList>
    </citation>
    <scope>NUCLEOTIDE SEQUENCE [LARGE SCALE GENOMIC DNA]</scope>
    <source>
        <strain evidence="6 7">IOWA-ATCC</strain>
    </source>
</reference>
<dbReference type="PANTHER" id="PTHR42264">
    <property type="entry name" value="EPHRIN_REC_LIKE DOMAIN-CONTAINING PROTEIN"/>
    <property type="match status" value="1"/>
</dbReference>
<evidence type="ECO:0000313" key="7">
    <source>
        <dbReference type="Proteomes" id="UP000593906"/>
    </source>
</evidence>
<dbReference type="VEuPathDB" id="CryptoDB:CPATCC_0024900"/>
<gene>
    <name evidence="6" type="ORF">CPATCC_002334</name>
</gene>
<evidence type="ECO:0000313" key="6">
    <source>
        <dbReference type="EMBL" id="QOY41741.1"/>
    </source>
</evidence>
<dbReference type="Gene3D" id="3.30.230.130">
    <property type="entry name" value="Cullin, Chain C, Domain 2"/>
    <property type="match status" value="1"/>
</dbReference>
<dbReference type="GO" id="GO:0031625">
    <property type="term" value="F:ubiquitin protein ligase binding"/>
    <property type="evidence" value="ECO:0007669"/>
    <property type="project" value="InterPro"/>
</dbReference>